<sequence>MFTTSPSLSKSISILFFAFLVISGLYFGREFLIPIAIATLLAMLFLPLCRWFENKGMNRAVASLLCILTLLVGIAGIVALLSWQASDITNDLSQIGERISKISSEIKQYIAKNMGISPERQKAWLDKQSSSGGASMGTATTVLSSIMGILVDTVLVLVYLFLFISSRAHLKKFVLMIVPNSEAKEANQIMDDAGKMAQKYLSGMSLMIVSLWVLYGIGFTVAGVENALFFAVLCGILEIIPFVGNLAGTSLTLLMVVSQGGDDKMIFSVLATYLIVQFLQTYILEPLVVGSEVNINPMFTIFALVLFELIWGIPGMILAIPMIGILKIICDHVKPLKPYGYLIGKEKNSDPKIFLTIKNWFGHSKSKKAKS</sequence>
<feature type="transmembrane region" description="Helical" evidence="8">
    <location>
        <begin position="142"/>
        <end position="164"/>
    </location>
</feature>
<protein>
    <submittedName>
        <fullName evidence="9">Predicted PurR-regulated permease PerM</fullName>
    </submittedName>
</protein>
<dbReference type="PANTHER" id="PTHR21716:SF53">
    <property type="entry name" value="PERMEASE PERM-RELATED"/>
    <property type="match status" value="1"/>
</dbReference>
<dbReference type="Pfam" id="PF01594">
    <property type="entry name" value="AI-2E_transport"/>
    <property type="match status" value="1"/>
</dbReference>
<feature type="transmembrane region" description="Helical" evidence="8">
    <location>
        <begin position="228"/>
        <end position="254"/>
    </location>
</feature>
<feature type="transmembrane region" description="Helical" evidence="8">
    <location>
        <begin position="299"/>
        <end position="326"/>
    </location>
</feature>
<dbReference type="STRING" id="572036.SAMN05661099_3279"/>
<dbReference type="EMBL" id="FUYR01000005">
    <property type="protein sequence ID" value="SKB88801.1"/>
    <property type="molecule type" value="Genomic_DNA"/>
</dbReference>
<dbReference type="PANTHER" id="PTHR21716">
    <property type="entry name" value="TRANSMEMBRANE PROTEIN"/>
    <property type="match status" value="1"/>
</dbReference>
<dbReference type="OrthoDB" id="9793390at2"/>
<feature type="transmembrane region" description="Helical" evidence="8">
    <location>
        <begin position="7"/>
        <end position="25"/>
    </location>
</feature>
<comment type="subcellular location">
    <subcellularLocation>
        <location evidence="1">Cell membrane</location>
        <topology evidence="1">Multi-pass membrane protein</topology>
    </subcellularLocation>
</comment>
<evidence type="ECO:0000313" key="10">
    <source>
        <dbReference type="Proteomes" id="UP000189981"/>
    </source>
</evidence>
<evidence type="ECO:0000256" key="6">
    <source>
        <dbReference type="ARBA" id="ARBA00022989"/>
    </source>
</evidence>
<feature type="transmembrane region" description="Helical" evidence="8">
    <location>
        <begin position="31"/>
        <end position="49"/>
    </location>
</feature>
<dbReference type="Proteomes" id="UP000189981">
    <property type="component" value="Unassembled WGS sequence"/>
</dbReference>
<keyword evidence="7 8" id="KW-0472">Membrane</keyword>
<evidence type="ECO:0000313" key="9">
    <source>
        <dbReference type="EMBL" id="SKB88801.1"/>
    </source>
</evidence>
<organism evidence="9 10">
    <name type="scientific">Daejeonella lutea</name>
    <dbReference type="NCBI Taxonomy" id="572036"/>
    <lineage>
        <taxon>Bacteria</taxon>
        <taxon>Pseudomonadati</taxon>
        <taxon>Bacteroidota</taxon>
        <taxon>Sphingobacteriia</taxon>
        <taxon>Sphingobacteriales</taxon>
        <taxon>Sphingobacteriaceae</taxon>
        <taxon>Daejeonella</taxon>
    </lineage>
</organism>
<gene>
    <name evidence="9" type="ORF">SAMN05661099_3279</name>
</gene>
<evidence type="ECO:0000256" key="3">
    <source>
        <dbReference type="ARBA" id="ARBA00022448"/>
    </source>
</evidence>
<dbReference type="InterPro" id="IPR002549">
    <property type="entry name" value="AI-2E-like"/>
</dbReference>
<accession>A0A1T5EY23</accession>
<evidence type="ECO:0000256" key="5">
    <source>
        <dbReference type="ARBA" id="ARBA00022692"/>
    </source>
</evidence>
<feature type="transmembrane region" description="Helical" evidence="8">
    <location>
        <begin position="61"/>
        <end position="83"/>
    </location>
</feature>
<evidence type="ECO:0000256" key="2">
    <source>
        <dbReference type="ARBA" id="ARBA00009773"/>
    </source>
</evidence>
<proteinExistence type="inferred from homology"/>
<feature type="transmembrane region" description="Helical" evidence="8">
    <location>
        <begin position="200"/>
        <end position="222"/>
    </location>
</feature>
<evidence type="ECO:0000256" key="4">
    <source>
        <dbReference type="ARBA" id="ARBA00022475"/>
    </source>
</evidence>
<evidence type="ECO:0000256" key="7">
    <source>
        <dbReference type="ARBA" id="ARBA00023136"/>
    </source>
</evidence>
<keyword evidence="4" id="KW-1003">Cell membrane</keyword>
<dbReference type="RefSeq" id="WP_079703784.1">
    <property type="nucleotide sequence ID" value="NZ_FUYR01000005.1"/>
</dbReference>
<dbReference type="AlphaFoldDB" id="A0A1T5EY23"/>
<feature type="transmembrane region" description="Helical" evidence="8">
    <location>
        <begin position="266"/>
        <end position="284"/>
    </location>
</feature>
<evidence type="ECO:0000256" key="1">
    <source>
        <dbReference type="ARBA" id="ARBA00004651"/>
    </source>
</evidence>
<keyword evidence="6 8" id="KW-1133">Transmembrane helix</keyword>
<comment type="similarity">
    <text evidence="2">Belongs to the autoinducer-2 exporter (AI-2E) (TC 2.A.86) family.</text>
</comment>
<reference evidence="10" key="1">
    <citation type="submission" date="2017-02" db="EMBL/GenBank/DDBJ databases">
        <authorList>
            <person name="Varghese N."/>
            <person name="Submissions S."/>
        </authorList>
    </citation>
    <scope>NUCLEOTIDE SEQUENCE [LARGE SCALE GENOMIC DNA]</scope>
    <source>
        <strain evidence="10">DSM 22385</strain>
    </source>
</reference>
<dbReference type="GO" id="GO:0005886">
    <property type="term" value="C:plasma membrane"/>
    <property type="evidence" value="ECO:0007669"/>
    <property type="project" value="UniProtKB-SubCell"/>
</dbReference>
<keyword evidence="5 8" id="KW-0812">Transmembrane</keyword>
<keyword evidence="10" id="KW-1185">Reference proteome</keyword>
<evidence type="ECO:0000256" key="8">
    <source>
        <dbReference type="SAM" id="Phobius"/>
    </source>
</evidence>
<name>A0A1T5EY23_9SPHI</name>
<keyword evidence="3" id="KW-0813">Transport</keyword>